<comment type="similarity">
    <text evidence="1">Belongs to the short-chain dehydrogenases/reductases (SDR) family.</text>
</comment>
<protein>
    <submittedName>
        <fullName evidence="3">3-oxoacyl-[acyl-carrier protein] reductase</fullName>
    </submittedName>
</protein>
<accession>A0A495IME9</accession>
<evidence type="ECO:0000256" key="1">
    <source>
        <dbReference type="ARBA" id="ARBA00006484"/>
    </source>
</evidence>
<dbReference type="OrthoDB" id="517007at2"/>
<organism evidence="3 4">
    <name type="scientific">Frondihabitans australicus</name>
    <dbReference type="NCBI Taxonomy" id="386892"/>
    <lineage>
        <taxon>Bacteria</taxon>
        <taxon>Bacillati</taxon>
        <taxon>Actinomycetota</taxon>
        <taxon>Actinomycetes</taxon>
        <taxon>Micrococcales</taxon>
        <taxon>Microbacteriaceae</taxon>
        <taxon>Frondihabitans</taxon>
    </lineage>
</organism>
<dbReference type="PRINTS" id="PR00081">
    <property type="entry name" value="GDHRDH"/>
</dbReference>
<dbReference type="AlphaFoldDB" id="A0A495IME9"/>
<name>A0A495IME9_9MICO</name>
<evidence type="ECO:0000313" key="3">
    <source>
        <dbReference type="EMBL" id="RKR76336.1"/>
    </source>
</evidence>
<dbReference type="PANTHER" id="PTHR48107">
    <property type="entry name" value="NADPH-DEPENDENT ALDEHYDE REDUCTASE-LIKE PROTEIN, CHLOROPLASTIC-RELATED"/>
    <property type="match status" value="1"/>
</dbReference>
<dbReference type="RefSeq" id="WP_121371322.1">
    <property type="nucleotide sequence ID" value="NZ_RBKS01000001.1"/>
</dbReference>
<sequence length="245" mass="25550">MKTTTSRIALVTGGSGTLGGTISRRLAADGMCVAVHYFTHAEKARDIVDQIIDDGGEAIAVAGDITDEANMRYVFDMVLAEYGGVDVVVHTASRTFEGLLSHLDLRAADQILKANILGTLTVNQLALQLVRDGGAIVNMASADVRLTPAGRSITTASHAAVEALSMTLAREARGRNITVNSVSPGSVATPQLLEGKDGPALTDLAKDSPLERLGQPSDIAEVVSLLAGRARWLNGQNLHVNGGTA</sequence>
<dbReference type="PANTHER" id="PTHR48107:SF7">
    <property type="entry name" value="RE15974P"/>
    <property type="match status" value="1"/>
</dbReference>
<proteinExistence type="inferred from homology"/>
<reference evidence="3 4" key="1">
    <citation type="submission" date="2018-10" db="EMBL/GenBank/DDBJ databases">
        <title>Sequencing the genomes of 1000 actinobacteria strains.</title>
        <authorList>
            <person name="Klenk H.-P."/>
        </authorList>
    </citation>
    <scope>NUCLEOTIDE SEQUENCE [LARGE SCALE GENOMIC DNA]</scope>
    <source>
        <strain evidence="3 4">DSM 17894</strain>
    </source>
</reference>
<keyword evidence="4" id="KW-1185">Reference proteome</keyword>
<dbReference type="InterPro" id="IPR036291">
    <property type="entry name" value="NAD(P)-bd_dom_sf"/>
</dbReference>
<dbReference type="Gene3D" id="3.40.50.720">
    <property type="entry name" value="NAD(P)-binding Rossmann-like Domain"/>
    <property type="match status" value="1"/>
</dbReference>
<dbReference type="SUPFAM" id="SSF51735">
    <property type="entry name" value="NAD(P)-binding Rossmann-fold domains"/>
    <property type="match status" value="1"/>
</dbReference>
<dbReference type="Pfam" id="PF13561">
    <property type="entry name" value="adh_short_C2"/>
    <property type="match status" value="1"/>
</dbReference>
<evidence type="ECO:0000256" key="2">
    <source>
        <dbReference type="ARBA" id="ARBA00023002"/>
    </source>
</evidence>
<evidence type="ECO:0000313" key="4">
    <source>
        <dbReference type="Proteomes" id="UP000280008"/>
    </source>
</evidence>
<dbReference type="EMBL" id="RBKS01000001">
    <property type="protein sequence ID" value="RKR76336.1"/>
    <property type="molecule type" value="Genomic_DNA"/>
</dbReference>
<gene>
    <name evidence="3" type="ORF">C8E83_3505</name>
</gene>
<comment type="caution">
    <text evidence="3">The sequence shown here is derived from an EMBL/GenBank/DDBJ whole genome shotgun (WGS) entry which is preliminary data.</text>
</comment>
<dbReference type="Proteomes" id="UP000280008">
    <property type="component" value="Unassembled WGS sequence"/>
</dbReference>
<keyword evidence="2" id="KW-0560">Oxidoreductase</keyword>
<dbReference type="InterPro" id="IPR002347">
    <property type="entry name" value="SDR_fam"/>
</dbReference>
<dbReference type="GO" id="GO:0016614">
    <property type="term" value="F:oxidoreductase activity, acting on CH-OH group of donors"/>
    <property type="evidence" value="ECO:0007669"/>
    <property type="project" value="UniProtKB-ARBA"/>
</dbReference>